<name>A0A841ZTD4_9LIST</name>
<dbReference type="RefSeq" id="WP_185374989.1">
    <property type="nucleotide sequence ID" value="NZ_JAARRM010000007.1"/>
</dbReference>
<comment type="caution">
    <text evidence="1">The sequence shown here is derived from an EMBL/GenBank/DDBJ whole genome shotgun (WGS) entry which is preliminary data.</text>
</comment>
<dbReference type="EMBL" id="JAARRM010000007">
    <property type="protein sequence ID" value="MBC1522435.1"/>
    <property type="molecule type" value="Genomic_DNA"/>
</dbReference>
<dbReference type="Proteomes" id="UP000559885">
    <property type="component" value="Unassembled WGS sequence"/>
</dbReference>
<accession>A0A841ZTD4</accession>
<sequence length="177" mass="20664">MTKEIDQFLASVRSLRKLGFHERGRLSKAEETQEKFVFHSIRCIAYFPIQTLVREMQQDKRFLEGLLNLLSAIHQGIDRLTPQQFETLFPIEKLYSGESEKEKAYFYTQKMIHELIGEGDEPIKREAAAFLWNYQNNEVRRFVTRTMIIGKLFYQSKEVSSSVQDFAKLMGGVSIAN</sequence>
<organism evidence="1 2">
    <name type="scientific">Listeria aquatica</name>
    <dbReference type="NCBI Taxonomy" id="1494960"/>
    <lineage>
        <taxon>Bacteria</taxon>
        <taxon>Bacillati</taxon>
        <taxon>Bacillota</taxon>
        <taxon>Bacilli</taxon>
        <taxon>Bacillales</taxon>
        <taxon>Listeriaceae</taxon>
        <taxon>Listeria</taxon>
    </lineage>
</organism>
<gene>
    <name evidence="1" type="ORF">HB912_12330</name>
</gene>
<dbReference type="AlphaFoldDB" id="A0A841ZTD4"/>
<protein>
    <submittedName>
        <fullName evidence="1">Uncharacterized protein</fullName>
    </submittedName>
</protein>
<evidence type="ECO:0000313" key="1">
    <source>
        <dbReference type="EMBL" id="MBC1522435.1"/>
    </source>
</evidence>
<proteinExistence type="predicted"/>
<evidence type="ECO:0000313" key="2">
    <source>
        <dbReference type="Proteomes" id="UP000559885"/>
    </source>
</evidence>
<reference evidence="1 2" key="1">
    <citation type="submission" date="2020-03" db="EMBL/GenBank/DDBJ databases">
        <title>Soil Listeria distribution.</title>
        <authorList>
            <person name="Liao J."/>
            <person name="Wiedmann M."/>
        </authorList>
    </citation>
    <scope>NUCLEOTIDE SEQUENCE [LARGE SCALE GENOMIC DNA]</scope>
    <source>
        <strain evidence="1 2">FSL L7-1507</strain>
    </source>
</reference>